<evidence type="ECO:0000256" key="3">
    <source>
        <dbReference type="ARBA" id="ARBA00023306"/>
    </source>
</evidence>
<evidence type="ECO:0000313" key="9">
    <source>
        <dbReference type="Proteomes" id="UP000062963"/>
    </source>
</evidence>
<dbReference type="EMBL" id="CP010899">
    <property type="protein sequence ID" value="ALA97058.1"/>
    <property type="molecule type" value="Genomic_DNA"/>
</dbReference>
<dbReference type="InterPro" id="IPR023054">
    <property type="entry name" value="Sporulation_regulator_WhiA_C"/>
</dbReference>
<dbReference type="Gene3D" id="3.10.28.10">
    <property type="entry name" value="Homing endonucleases"/>
    <property type="match status" value="1"/>
</dbReference>
<keyword evidence="3 4" id="KW-0131">Cell cycle</keyword>
<sequence length="311" mass="36397">MSFALEVKEEIFRKEFDQMCQKAFLTGFVKYNMTLNISNHFFNFEVTSISNLIIRTIYMFLKNLYKVKINIIIVQGTKLKNSKTFSLRIKERAIEILKDLQIFDAETNQKIVAIPSEWNERQQRAYIAGIFVACGSVNSPETSNYHLEVQFNDEVSAQYFQKLLHKFHFPFKIIVRHDRYVCYLKKSILVSDFLKLIDAINSVLAFENTRISRDMVNSINRLNNIEISNQQKAIKAGEEQVAMINYLFEHDLFDELNENTKKVALLRIAYPDASLQDLSALLENETSIEISKSGVNHLFREIKKKYYENIK</sequence>
<evidence type="ECO:0000256" key="4">
    <source>
        <dbReference type="HAMAP-Rule" id="MF_01420"/>
    </source>
</evidence>
<dbReference type="PANTHER" id="PTHR37307">
    <property type="entry name" value="CELL DIVISION PROTEIN WHIA-RELATED"/>
    <property type="match status" value="1"/>
</dbReference>
<organism evidence="8 9">
    <name type="scientific">Spiroplasma kunkelii CR2-3x</name>
    <dbReference type="NCBI Taxonomy" id="273035"/>
    <lineage>
        <taxon>Bacteria</taxon>
        <taxon>Bacillati</taxon>
        <taxon>Mycoplasmatota</taxon>
        <taxon>Mollicutes</taxon>
        <taxon>Entomoplasmatales</taxon>
        <taxon>Spiroplasmataceae</taxon>
        <taxon>Spiroplasma</taxon>
    </lineage>
</organism>
<dbReference type="Proteomes" id="UP000062963">
    <property type="component" value="Chromosome"/>
</dbReference>
<evidence type="ECO:0000259" key="6">
    <source>
        <dbReference type="Pfam" id="PF10298"/>
    </source>
</evidence>
<feature type="domain" description="WhiA LAGLIDADG-like" evidence="7">
    <location>
        <begin position="124"/>
        <end position="215"/>
    </location>
</feature>
<keyword evidence="1 4" id="KW-0132">Cell division</keyword>
<evidence type="ECO:0000313" key="8">
    <source>
        <dbReference type="EMBL" id="ALA97058.1"/>
    </source>
</evidence>
<dbReference type="RefSeq" id="WP_053390415.1">
    <property type="nucleotide sequence ID" value="NZ_CP010899.1"/>
</dbReference>
<dbReference type="KEGG" id="skn:SKUN_00134"/>
<accession>A0A0K2JF37</accession>
<feature type="domain" description="Sporulation transcription regulator WhiA N-terminal" evidence="6">
    <location>
        <begin position="19"/>
        <end position="102"/>
    </location>
</feature>
<dbReference type="Pfam" id="PF10298">
    <property type="entry name" value="WhiA_N"/>
    <property type="match status" value="1"/>
</dbReference>
<evidence type="ECO:0000259" key="5">
    <source>
        <dbReference type="Pfam" id="PF02650"/>
    </source>
</evidence>
<dbReference type="SUPFAM" id="SSF55608">
    <property type="entry name" value="Homing endonucleases"/>
    <property type="match status" value="1"/>
</dbReference>
<feature type="domain" description="Sporulation regulator WhiA C-terminal" evidence="5">
    <location>
        <begin position="219"/>
        <end position="304"/>
    </location>
</feature>
<dbReference type="PANTHER" id="PTHR37307:SF1">
    <property type="entry name" value="CELL DIVISION PROTEIN WHIA-RELATED"/>
    <property type="match status" value="1"/>
</dbReference>
<dbReference type="PATRIC" id="fig|273035.7.peg.155"/>
<dbReference type="InterPro" id="IPR027434">
    <property type="entry name" value="Homing_endonucl"/>
</dbReference>
<dbReference type="OrthoDB" id="401278at2"/>
<evidence type="ECO:0000256" key="1">
    <source>
        <dbReference type="ARBA" id="ARBA00022618"/>
    </source>
</evidence>
<dbReference type="GO" id="GO:0051301">
    <property type="term" value="P:cell division"/>
    <property type="evidence" value="ECO:0007669"/>
    <property type="project" value="UniProtKB-UniRule"/>
</dbReference>
<proteinExistence type="inferred from homology"/>
<evidence type="ECO:0000259" key="7">
    <source>
        <dbReference type="Pfam" id="PF14527"/>
    </source>
</evidence>
<dbReference type="HAMAP" id="MF_01420">
    <property type="entry name" value="HTH_type_WhiA"/>
    <property type="match status" value="1"/>
</dbReference>
<dbReference type="STRING" id="273035.SKUN_00134"/>
<dbReference type="AlphaFoldDB" id="A0A0K2JF37"/>
<keyword evidence="2 4" id="KW-0238">DNA-binding</keyword>
<dbReference type="Pfam" id="PF14527">
    <property type="entry name" value="LAGLIDADG_WhiA"/>
    <property type="match status" value="1"/>
</dbReference>
<dbReference type="GO" id="GO:0043937">
    <property type="term" value="P:regulation of sporulation"/>
    <property type="evidence" value="ECO:0007669"/>
    <property type="project" value="InterPro"/>
</dbReference>
<protein>
    <recommendedName>
        <fullName evidence="4">Probable cell division protein WhiA</fullName>
    </recommendedName>
</protein>
<dbReference type="GO" id="GO:0003677">
    <property type="term" value="F:DNA binding"/>
    <property type="evidence" value="ECO:0007669"/>
    <property type="project" value="UniProtKB-UniRule"/>
</dbReference>
<dbReference type="InterPro" id="IPR039518">
    <property type="entry name" value="WhiA_LAGLIDADG_dom"/>
</dbReference>
<gene>
    <name evidence="4" type="primary">whiA</name>
    <name evidence="8" type="ORF">SKUN_00134</name>
</gene>
<evidence type="ECO:0000256" key="2">
    <source>
        <dbReference type="ARBA" id="ARBA00023125"/>
    </source>
</evidence>
<reference evidence="8 9" key="1">
    <citation type="journal article" date="2015" name="Genome Announc.">
        <title>Complete Genome Sequence of Spiroplasma kunkelii Strain CR2-3x, Causal Agent of Corn Stunt Disease in Zea mays L.</title>
        <authorList>
            <person name="Davis R.E."/>
            <person name="Shao J."/>
            <person name="Dally E.L."/>
            <person name="Zhao Y."/>
            <person name="Gasparich G.E."/>
            <person name="Gaynor B.J."/>
            <person name="Athey J.C."/>
            <person name="Harrison N.A."/>
            <person name="Donofrio N."/>
        </authorList>
    </citation>
    <scope>NUCLEOTIDE SEQUENCE [LARGE SCALE GENOMIC DNA]</scope>
    <source>
        <strain evidence="8 9">CR2-3x</strain>
    </source>
</reference>
<dbReference type="Pfam" id="PF02650">
    <property type="entry name" value="HTH_WhiA"/>
    <property type="match status" value="1"/>
</dbReference>
<comment type="similarity">
    <text evidence="4">Belongs to the WhiA family.</text>
</comment>
<keyword evidence="9" id="KW-1185">Reference proteome</keyword>
<name>A0A0K2JF37_SPIKU</name>
<comment type="function">
    <text evidence="4">Involved in cell division and chromosome segregation.</text>
</comment>
<dbReference type="InterPro" id="IPR018478">
    <property type="entry name" value="Sporu_reg_WhiA_N_dom"/>
</dbReference>
<dbReference type="NCBIfam" id="TIGR00647">
    <property type="entry name" value="DNA_bind_WhiA"/>
    <property type="match status" value="1"/>
</dbReference>
<dbReference type="InterPro" id="IPR003802">
    <property type="entry name" value="Sporulation_regulator_WhiA"/>
</dbReference>